<dbReference type="GO" id="GO:0015234">
    <property type="term" value="F:thiamine transmembrane transporter activity"/>
    <property type="evidence" value="ECO:0007669"/>
    <property type="project" value="InterPro"/>
</dbReference>
<protein>
    <submittedName>
        <fullName evidence="2">Energy-coupled thiamine transporter ThiT</fullName>
    </submittedName>
</protein>
<organism evidence="2 3">
    <name type="scientific">Vagococcus carniphilus</name>
    <dbReference type="NCBI Taxonomy" id="218144"/>
    <lineage>
        <taxon>Bacteria</taxon>
        <taxon>Bacillati</taxon>
        <taxon>Bacillota</taxon>
        <taxon>Bacilli</taxon>
        <taxon>Lactobacillales</taxon>
        <taxon>Enterococcaceae</taxon>
        <taxon>Vagococcus</taxon>
    </lineage>
</organism>
<dbReference type="GeneID" id="95579598"/>
<evidence type="ECO:0000313" key="3">
    <source>
        <dbReference type="Proteomes" id="UP001268577"/>
    </source>
</evidence>
<feature type="transmembrane region" description="Helical" evidence="1">
    <location>
        <begin position="111"/>
        <end position="138"/>
    </location>
</feature>
<keyword evidence="1" id="KW-0472">Membrane</keyword>
<dbReference type="EMBL" id="JARQBZ010000012">
    <property type="protein sequence ID" value="MDT2833977.1"/>
    <property type="molecule type" value="Genomic_DNA"/>
</dbReference>
<comment type="caution">
    <text evidence="2">The sequence shown here is derived from an EMBL/GenBank/DDBJ whole genome shotgun (WGS) entry which is preliminary data.</text>
</comment>
<name>A0AAW8U6R5_9ENTE</name>
<feature type="transmembrane region" description="Helical" evidence="1">
    <location>
        <begin position="150"/>
        <end position="175"/>
    </location>
</feature>
<gene>
    <name evidence="2" type="primary">thiT</name>
    <name evidence="2" type="ORF">P7H70_07900</name>
</gene>
<dbReference type="Proteomes" id="UP001268577">
    <property type="component" value="Unassembled WGS sequence"/>
</dbReference>
<accession>A0AAW8U6R5</accession>
<dbReference type="GO" id="GO:0005886">
    <property type="term" value="C:plasma membrane"/>
    <property type="evidence" value="ECO:0007669"/>
    <property type="project" value="InterPro"/>
</dbReference>
<sequence length="185" mass="20222">MVSSRSRVWLEGAIAAAFAMALSFIPLKFGPGFSISIGMLPIVVYSFRRGTKAGLYSGLIWGLLHFLLGKAYILTVSQALIEYLLAYTFIGFSGIYATKIQKAIKENSGKLGYLLFIGTFVGTLARYICHFVAGFIFWGKYALWGLSPVVYSLVINGTNAVLTGIATFVIVLLLVKKSPKLFLVE</sequence>
<proteinExistence type="predicted"/>
<evidence type="ECO:0000313" key="2">
    <source>
        <dbReference type="EMBL" id="MDT2833977.1"/>
    </source>
</evidence>
<dbReference type="InterPro" id="IPR012651">
    <property type="entry name" value="Thia_Transptr_ThiT"/>
</dbReference>
<dbReference type="NCBIfam" id="TIGR02357">
    <property type="entry name" value="ECF_ThiT_YuaJ"/>
    <property type="match status" value="1"/>
</dbReference>
<dbReference type="AlphaFoldDB" id="A0AAW8U6R5"/>
<dbReference type="RefSeq" id="WP_185847471.1">
    <property type="nucleotide sequence ID" value="NZ_CP060720.1"/>
</dbReference>
<dbReference type="Pfam" id="PF09515">
    <property type="entry name" value="Thia_YuaJ"/>
    <property type="match status" value="1"/>
</dbReference>
<keyword evidence="1" id="KW-0812">Transmembrane</keyword>
<reference evidence="2" key="1">
    <citation type="submission" date="2023-03" db="EMBL/GenBank/DDBJ databases">
        <authorList>
            <person name="Shen W."/>
            <person name="Cai J."/>
        </authorList>
    </citation>
    <scope>NUCLEOTIDE SEQUENCE</scope>
    <source>
        <strain evidence="2">P96-3</strain>
    </source>
</reference>
<evidence type="ECO:0000256" key="1">
    <source>
        <dbReference type="SAM" id="Phobius"/>
    </source>
</evidence>
<keyword evidence="1" id="KW-1133">Transmembrane helix</keyword>
<dbReference type="Gene3D" id="1.10.1760.20">
    <property type="match status" value="1"/>
</dbReference>
<feature type="transmembrane region" description="Helical" evidence="1">
    <location>
        <begin position="54"/>
        <end position="74"/>
    </location>
</feature>
<feature type="transmembrane region" description="Helical" evidence="1">
    <location>
        <begin position="80"/>
        <end position="99"/>
    </location>
</feature>
<feature type="transmembrane region" description="Helical" evidence="1">
    <location>
        <begin position="7"/>
        <end position="25"/>
    </location>
</feature>
<feature type="transmembrane region" description="Helical" evidence="1">
    <location>
        <begin position="31"/>
        <end position="47"/>
    </location>
</feature>